<dbReference type="HOGENOM" id="CLU_2472703_0_0_1"/>
<sequence>MGEEGKEGTHATLAGPVFEDAHRGRATLAGPVFEDAHREYLAGEEQKNLSAATERQLQIAFMASSGYPDQAEAGGAAQEASRIFSKGP</sequence>
<evidence type="ECO:0000313" key="3">
    <source>
        <dbReference type="Proteomes" id="UP000026961"/>
    </source>
</evidence>
<dbReference type="Proteomes" id="UP000026961">
    <property type="component" value="Chromosome 2"/>
</dbReference>
<organism evidence="2">
    <name type="scientific">Oryza glumipatula</name>
    <dbReference type="NCBI Taxonomy" id="40148"/>
    <lineage>
        <taxon>Eukaryota</taxon>
        <taxon>Viridiplantae</taxon>
        <taxon>Streptophyta</taxon>
        <taxon>Embryophyta</taxon>
        <taxon>Tracheophyta</taxon>
        <taxon>Spermatophyta</taxon>
        <taxon>Magnoliopsida</taxon>
        <taxon>Liliopsida</taxon>
        <taxon>Poales</taxon>
        <taxon>Poaceae</taxon>
        <taxon>BOP clade</taxon>
        <taxon>Oryzoideae</taxon>
        <taxon>Oryzeae</taxon>
        <taxon>Oryzinae</taxon>
        <taxon>Oryza</taxon>
    </lineage>
</organism>
<feature type="compositionally biased region" description="Low complexity" evidence="1">
    <location>
        <begin position="70"/>
        <end position="80"/>
    </location>
</feature>
<dbReference type="Gramene" id="OGLUM02G08760.1">
    <property type="protein sequence ID" value="OGLUM02G08760.1"/>
    <property type="gene ID" value="OGLUM02G08760"/>
</dbReference>
<feature type="region of interest" description="Disordered" evidence="1">
    <location>
        <begin position="68"/>
        <end position="88"/>
    </location>
</feature>
<evidence type="ECO:0000313" key="2">
    <source>
        <dbReference type="EnsemblPlants" id="OGLUM02G08760.1"/>
    </source>
</evidence>
<accession>A0A0D9YP98</accession>
<keyword evidence="3" id="KW-1185">Reference proteome</keyword>
<reference evidence="2" key="2">
    <citation type="submission" date="2018-05" db="EMBL/GenBank/DDBJ databases">
        <title>OgluRS3 (Oryza glumaepatula Reference Sequence Version 3).</title>
        <authorList>
            <person name="Zhang J."/>
            <person name="Kudrna D."/>
            <person name="Lee S."/>
            <person name="Talag J."/>
            <person name="Welchert J."/>
            <person name="Wing R.A."/>
        </authorList>
    </citation>
    <scope>NUCLEOTIDE SEQUENCE [LARGE SCALE GENOMIC DNA]</scope>
</reference>
<name>A0A0D9YP98_9ORYZ</name>
<dbReference type="EnsemblPlants" id="OGLUM02G08760.1">
    <property type="protein sequence ID" value="OGLUM02G08760.1"/>
    <property type="gene ID" value="OGLUM02G08760"/>
</dbReference>
<proteinExistence type="predicted"/>
<dbReference type="AlphaFoldDB" id="A0A0D9YP98"/>
<evidence type="ECO:0000256" key="1">
    <source>
        <dbReference type="SAM" id="MobiDB-lite"/>
    </source>
</evidence>
<protein>
    <submittedName>
        <fullName evidence="2">Uncharacterized protein</fullName>
    </submittedName>
</protein>
<reference evidence="2" key="1">
    <citation type="submission" date="2015-04" db="UniProtKB">
        <authorList>
            <consortium name="EnsemblPlants"/>
        </authorList>
    </citation>
    <scope>IDENTIFICATION</scope>
</reference>